<evidence type="ECO:0000256" key="1">
    <source>
        <dbReference type="SAM" id="MobiDB-lite"/>
    </source>
</evidence>
<sequence>MQKSSEKESYIPYPPGPKDFDPALGQTQLRQAAEEFREDYQHKPTRP</sequence>
<evidence type="ECO:0000313" key="3">
    <source>
        <dbReference type="Proteomes" id="UP000254863"/>
    </source>
</evidence>
<comment type="caution">
    <text evidence="2">The sequence shown here is derived from an EMBL/GenBank/DDBJ whole genome shotgun (WGS) entry which is preliminary data.</text>
</comment>
<dbReference type="EMBL" id="UGMS01000001">
    <property type="protein sequence ID" value="STV72755.1"/>
    <property type="molecule type" value="Genomic_DNA"/>
</dbReference>
<evidence type="ECO:0000313" key="2">
    <source>
        <dbReference type="EMBL" id="STV72755.1"/>
    </source>
</evidence>
<accession>A0A7H4N0D5</accession>
<feature type="region of interest" description="Disordered" evidence="1">
    <location>
        <begin position="1"/>
        <end position="47"/>
    </location>
</feature>
<dbReference type="Proteomes" id="UP000254863">
    <property type="component" value="Unassembled WGS sequence"/>
</dbReference>
<reference evidence="2 3" key="1">
    <citation type="submission" date="2018-06" db="EMBL/GenBank/DDBJ databases">
        <authorList>
            <consortium name="Pathogen Informatics"/>
            <person name="Doyle S."/>
        </authorList>
    </citation>
    <scope>NUCLEOTIDE SEQUENCE [LARGE SCALE GENOMIC DNA]</scope>
    <source>
        <strain evidence="2 3">NCTC11685</strain>
    </source>
</reference>
<feature type="compositionally biased region" description="Basic and acidic residues" evidence="1">
    <location>
        <begin position="32"/>
        <end position="47"/>
    </location>
</feature>
<proteinExistence type="predicted"/>
<protein>
    <submittedName>
        <fullName evidence="2">Uncharacterized protein</fullName>
    </submittedName>
</protein>
<organism evidence="2 3">
    <name type="scientific">Klebsiella michiganensis</name>
    <dbReference type="NCBI Taxonomy" id="1134687"/>
    <lineage>
        <taxon>Bacteria</taxon>
        <taxon>Pseudomonadati</taxon>
        <taxon>Pseudomonadota</taxon>
        <taxon>Gammaproteobacteria</taxon>
        <taxon>Enterobacterales</taxon>
        <taxon>Enterobacteriaceae</taxon>
        <taxon>Klebsiella/Raoultella group</taxon>
        <taxon>Klebsiella</taxon>
    </lineage>
</organism>
<gene>
    <name evidence="2" type="ORF">NCTC11685_00701</name>
</gene>
<dbReference type="AlphaFoldDB" id="A0A7H4N0D5"/>
<name>A0A7H4N0D5_9ENTR</name>